<dbReference type="EMBL" id="CAJNDS010001768">
    <property type="protein sequence ID" value="CAE7277546.1"/>
    <property type="molecule type" value="Genomic_DNA"/>
</dbReference>
<feature type="signal peptide" evidence="1">
    <location>
        <begin position="1"/>
        <end position="20"/>
    </location>
</feature>
<evidence type="ECO:0000256" key="1">
    <source>
        <dbReference type="SAM" id="SignalP"/>
    </source>
</evidence>
<dbReference type="Proteomes" id="UP000604046">
    <property type="component" value="Unassembled WGS sequence"/>
</dbReference>
<sequence length="204" mass="23713">MLVLVGYLLWYAIFRPPSTSVCMQDYHDNLARARSNVSGVVAMHSLQNASQAFESTFDAKIDCFLAKYKRGITFDLANYSDDPLAYQWKMQIGSKEQMSEVFAERRQMMSADNFAQLYDLLHLDGVWAYLYSQYYPKDVQEELMQVDLRETSMMVTMVKMPKCIDEMVDTYRFENYEKYYYYASGGARCLRTALSCFATLSPKP</sequence>
<evidence type="ECO:0000313" key="3">
    <source>
        <dbReference type="Proteomes" id="UP000604046"/>
    </source>
</evidence>
<protein>
    <submittedName>
        <fullName evidence="2">Uncharacterized protein</fullName>
    </submittedName>
</protein>
<proteinExistence type="predicted"/>
<keyword evidence="1" id="KW-0732">Signal</keyword>
<dbReference type="AlphaFoldDB" id="A0A812MTE0"/>
<gene>
    <name evidence="2" type="ORF">SNAT2548_LOCUS14714</name>
</gene>
<name>A0A812MTE0_9DINO</name>
<keyword evidence="3" id="KW-1185">Reference proteome</keyword>
<accession>A0A812MTE0</accession>
<organism evidence="2 3">
    <name type="scientific">Symbiodinium natans</name>
    <dbReference type="NCBI Taxonomy" id="878477"/>
    <lineage>
        <taxon>Eukaryota</taxon>
        <taxon>Sar</taxon>
        <taxon>Alveolata</taxon>
        <taxon>Dinophyceae</taxon>
        <taxon>Suessiales</taxon>
        <taxon>Symbiodiniaceae</taxon>
        <taxon>Symbiodinium</taxon>
    </lineage>
</organism>
<evidence type="ECO:0000313" key="2">
    <source>
        <dbReference type="EMBL" id="CAE7277546.1"/>
    </source>
</evidence>
<comment type="caution">
    <text evidence="2">The sequence shown here is derived from an EMBL/GenBank/DDBJ whole genome shotgun (WGS) entry which is preliminary data.</text>
</comment>
<feature type="chain" id="PRO_5032602424" evidence="1">
    <location>
        <begin position="21"/>
        <end position="204"/>
    </location>
</feature>
<reference evidence="2" key="1">
    <citation type="submission" date="2021-02" db="EMBL/GenBank/DDBJ databases">
        <authorList>
            <person name="Dougan E. K."/>
            <person name="Rhodes N."/>
            <person name="Thang M."/>
            <person name="Chan C."/>
        </authorList>
    </citation>
    <scope>NUCLEOTIDE SEQUENCE</scope>
</reference>